<accession>A0AAV2HN30</accession>
<evidence type="ECO:0000256" key="2">
    <source>
        <dbReference type="SAM" id="SignalP"/>
    </source>
</evidence>
<reference evidence="3 4" key="1">
    <citation type="submission" date="2024-04" db="EMBL/GenBank/DDBJ databases">
        <authorList>
            <consortium name="Genoscope - CEA"/>
            <person name="William W."/>
        </authorList>
    </citation>
    <scope>NUCLEOTIDE SEQUENCE [LARGE SCALE GENOMIC DNA]</scope>
</reference>
<evidence type="ECO:0000313" key="4">
    <source>
        <dbReference type="Proteomes" id="UP001497497"/>
    </source>
</evidence>
<gene>
    <name evidence="3" type="ORF">GSLYS_00008748001</name>
</gene>
<sequence>MEAWRPLLVALISAFFYMLASLQTAVPARLHQDCRDEYTIRKQSASSSSHDVCNLLREYVNCYHNASDVDTTKQEEALGLMSFISTELEPFKDGDGCTTEDLIHGQPPFLMKVVNRKIISCVRYIMHTFAGCLIGIILAFFNRLALRHMMGITMVFFLMLLGIIFFNLYKIYSLTAID</sequence>
<name>A0AAV2HN30_LYMST</name>
<dbReference type="EMBL" id="CAXITT010000182">
    <property type="protein sequence ID" value="CAL1534788.1"/>
    <property type="molecule type" value="Genomic_DNA"/>
</dbReference>
<proteinExistence type="predicted"/>
<dbReference type="AlphaFoldDB" id="A0AAV2HN30"/>
<keyword evidence="1" id="KW-0472">Membrane</keyword>
<feature type="chain" id="PRO_5043438616" description="Chloride channel CLIC-like protein 1" evidence="2">
    <location>
        <begin position="23"/>
        <end position="178"/>
    </location>
</feature>
<keyword evidence="2" id="KW-0732">Signal</keyword>
<feature type="transmembrane region" description="Helical" evidence="1">
    <location>
        <begin position="153"/>
        <end position="172"/>
    </location>
</feature>
<feature type="signal peptide" evidence="2">
    <location>
        <begin position="1"/>
        <end position="22"/>
    </location>
</feature>
<feature type="transmembrane region" description="Helical" evidence="1">
    <location>
        <begin position="124"/>
        <end position="141"/>
    </location>
</feature>
<comment type="caution">
    <text evidence="3">The sequence shown here is derived from an EMBL/GenBank/DDBJ whole genome shotgun (WGS) entry which is preliminary data.</text>
</comment>
<dbReference type="Proteomes" id="UP001497497">
    <property type="component" value="Unassembled WGS sequence"/>
</dbReference>
<keyword evidence="1" id="KW-1133">Transmembrane helix</keyword>
<organism evidence="3 4">
    <name type="scientific">Lymnaea stagnalis</name>
    <name type="common">Great pond snail</name>
    <name type="synonym">Helix stagnalis</name>
    <dbReference type="NCBI Taxonomy" id="6523"/>
    <lineage>
        <taxon>Eukaryota</taxon>
        <taxon>Metazoa</taxon>
        <taxon>Spiralia</taxon>
        <taxon>Lophotrochozoa</taxon>
        <taxon>Mollusca</taxon>
        <taxon>Gastropoda</taxon>
        <taxon>Heterobranchia</taxon>
        <taxon>Euthyneura</taxon>
        <taxon>Panpulmonata</taxon>
        <taxon>Hygrophila</taxon>
        <taxon>Lymnaeoidea</taxon>
        <taxon>Lymnaeidae</taxon>
        <taxon>Lymnaea</taxon>
    </lineage>
</organism>
<keyword evidence="4" id="KW-1185">Reference proteome</keyword>
<evidence type="ECO:0008006" key="5">
    <source>
        <dbReference type="Google" id="ProtNLM"/>
    </source>
</evidence>
<protein>
    <recommendedName>
        <fullName evidence="5">Chloride channel CLIC-like protein 1</fullName>
    </recommendedName>
</protein>
<evidence type="ECO:0000256" key="1">
    <source>
        <dbReference type="SAM" id="Phobius"/>
    </source>
</evidence>
<evidence type="ECO:0000313" key="3">
    <source>
        <dbReference type="EMBL" id="CAL1534788.1"/>
    </source>
</evidence>
<keyword evidence="1" id="KW-0812">Transmembrane</keyword>